<evidence type="ECO:0000256" key="1">
    <source>
        <dbReference type="ARBA" id="ARBA00007637"/>
    </source>
</evidence>
<feature type="domain" description="NAD-dependent epimerase/dehydratase" evidence="4">
    <location>
        <begin position="30"/>
        <end position="86"/>
    </location>
</feature>
<protein>
    <recommendedName>
        <fullName evidence="4">NAD-dependent epimerase/dehydratase domain-containing protein</fullName>
    </recommendedName>
</protein>
<evidence type="ECO:0000313" key="5">
    <source>
        <dbReference type="EMBL" id="GMH11310.1"/>
    </source>
</evidence>
<organism evidence="5 6">
    <name type="scientific">Nepenthes gracilis</name>
    <name type="common">Slender pitcher plant</name>
    <dbReference type="NCBI Taxonomy" id="150966"/>
    <lineage>
        <taxon>Eukaryota</taxon>
        <taxon>Viridiplantae</taxon>
        <taxon>Streptophyta</taxon>
        <taxon>Embryophyta</taxon>
        <taxon>Tracheophyta</taxon>
        <taxon>Spermatophyta</taxon>
        <taxon>Magnoliopsida</taxon>
        <taxon>eudicotyledons</taxon>
        <taxon>Gunneridae</taxon>
        <taxon>Pentapetalae</taxon>
        <taxon>Caryophyllales</taxon>
        <taxon>Nepenthaceae</taxon>
        <taxon>Nepenthes</taxon>
    </lineage>
</organism>
<name>A0AAD3XP41_NEPGR</name>
<dbReference type="GO" id="GO:0016853">
    <property type="term" value="F:isomerase activity"/>
    <property type="evidence" value="ECO:0007669"/>
    <property type="project" value="UniProtKB-KW"/>
</dbReference>
<gene>
    <name evidence="5" type="ORF">Nepgr_013151</name>
</gene>
<keyword evidence="6" id="KW-1185">Reference proteome</keyword>
<dbReference type="InterPro" id="IPR001509">
    <property type="entry name" value="Epimerase_deHydtase"/>
</dbReference>
<evidence type="ECO:0000313" key="6">
    <source>
        <dbReference type="Proteomes" id="UP001279734"/>
    </source>
</evidence>
<accession>A0AAD3XP41</accession>
<dbReference type="EMBL" id="BSYO01000011">
    <property type="protein sequence ID" value="GMH11310.1"/>
    <property type="molecule type" value="Genomic_DNA"/>
</dbReference>
<dbReference type="Proteomes" id="UP001279734">
    <property type="component" value="Unassembled WGS sequence"/>
</dbReference>
<evidence type="ECO:0000259" key="4">
    <source>
        <dbReference type="Pfam" id="PF01370"/>
    </source>
</evidence>
<comment type="caution">
    <text evidence="5">The sequence shown here is derived from an EMBL/GenBank/DDBJ whole genome shotgun (WGS) entry which is preliminary data.</text>
</comment>
<dbReference type="SUPFAM" id="SSF51735">
    <property type="entry name" value="NAD(P)-binding Rossmann-fold domains"/>
    <property type="match status" value="1"/>
</dbReference>
<dbReference type="Gene3D" id="3.40.50.720">
    <property type="entry name" value="NAD(P)-binding Rossmann-like Domain"/>
    <property type="match status" value="1"/>
</dbReference>
<reference evidence="5" key="1">
    <citation type="submission" date="2023-05" db="EMBL/GenBank/DDBJ databases">
        <title>Nepenthes gracilis genome sequencing.</title>
        <authorList>
            <person name="Fukushima K."/>
        </authorList>
    </citation>
    <scope>NUCLEOTIDE SEQUENCE</scope>
    <source>
        <strain evidence="5">SING2019-196</strain>
    </source>
</reference>
<evidence type="ECO:0000256" key="3">
    <source>
        <dbReference type="ARBA" id="ARBA00023235"/>
    </source>
</evidence>
<dbReference type="InterPro" id="IPR036291">
    <property type="entry name" value="NAD(P)-bd_dom_sf"/>
</dbReference>
<keyword evidence="2" id="KW-0520">NAD</keyword>
<keyword evidence="3" id="KW-0413">Isomerase</keyword>
<comment type="similarity">
    <text evidence="1">Belongs to the NAD(P)-dependent epimerase/dehydratase family.</text>
</comment>
<dbReference type="AlphaFoldDB" id="A0AAD3XP41"/>
<dbReference type="PANTHER" id="PTHR43574">
    <property type="entry name" value="EPIMERASE-RELATED"/>
    <property type="match status" value="1"/>
</dbReference>
<dbReference type="Pfam" id="PF01370">
    <property type="entry name" value="Epimerase"/>
    <property type="match status" value="1"/>
</dbReference>
<sequence>MGNTDGFCYGSYTYNKLERTPYWPSEQLRIFIIGSGGFIGSHAAQHLKSEGHYIIALDWKKNKHMNEDLFCHEFHLVDLRVMVNCLKVTKG</sequence>
<proteinExistence type="inferred from homology"/>
<evidence type="ECO:0000256" key="2">
    <source>
        <dbReference type="ARBA" id="ARBA00023027"/>
    </source>
</evidence>